<dbReference type="OrthoDB" id="3032947at2759"/>
<dbReference type="Proteomes" id="UP000219338">
    <property type="component" value="Unassembled WGS sequence"/>
</dbReference>
<dbReference type="EMBL" id="FUEG01000016">
    <property type="protein sequence ID" value="SJL12123.1"/>
    <property type="molecule type" value="Genomic_DNA"/>
</dbReference>
<gene>
    <name evidence="1" type="ORF">ARMOST_15544</name>
</gene>
<sequence>MGNWARLEDVCAGFDSEISTFELSAHTSLSFSPGSTSARQFRYMDLEREAVTNTELRGEYQLVASQIWCSAISKPHSNKSAISQPNTGGDYARLRSTVGHTLPVAPSSAVGSRILGEVSRMLCAADFAPNDVSKHQAFVEENYAQQEEVRFLPAHTQILQICATPFNEHRILDLTSGNGFTDIDPPPPINACLCRKEF</sequence>
<dbReference type="AlphaFoldDB" id="A0A284RTN9"/>
<name>A0A284RTN9_ARMOS</name>
<evidence type="ECO:0000313" key="2">
    <source>
        <dbReference type="Proteomes" id="UP000219338"/>
    </source>
</evidence>
<evidence type="ECO:0000313" key="1">
    <source>
        <dbReference type="EMBL" id="SJL12123.1"/>
    </source>
</evidence>
<reference evidence="2" key="1">
    <citation type="journal article" date="2017" name="Nat. Ecol. Evol.">
        <title>Genome expansion and lineage-specific genetic innovations in the forest pathogenic fungi Armillaria.</title>
        <authorList>
            <person name="Sipos G."/>
            <person name="Prasanna A.N."/>
            <person name="Walter M.C."/>
            <person name="O'Connor E."/>
            <person name="Balint B."/>
            <person name="Krizsan K."/>
            <person name="Kiss B."/>
            <person name="Hess J."/>
            <person name="Varga T."/>
            <person name="Slot J."/>
            <person name="Riley R."/>
            <person name="Boka B."/>
            <person name="Rigling D."/>
            <person name="Barry K."/>
            <person name="Lee J."/>
            <person name="Mihaltcheva S."/>
            <person name="LaButti K."/>
            <person name="Lipzen A."/>
            <person name="Waldron R."/>
            <person name="Moloney N.M."/>
            <person name="Sperisen C."/>
            <person name="Kredics L."/>
            <person name="Vagvoelgyi C."/>
            <person name="Patrignani A."/>
            <person name="Fitzpatrick D."/>
            <person name="Nagy I."/>
            <person name="Doyle S."/>
            <person name="Anderson J.B."/>
            <person name="Grigoriev I.V."/>
            <person name="Gueldener U."/>
            <person name="Muensterkoetter M."/>
            <person name="Nagy L.G."/>
        </authorList>
    </citation>
    <scope>NUCLEOTIDE SEQUENCE [LARGE SCALE GENOMIC DNA]</scope>
    <source>
        <strain evidence="2">C18/9</strain>
    </source>
</reference>
<keyword evidence="2" id="KW-1185">Reference proteome</keyword>
<proteinExistence type="predicted"/>
<accession>A0A284RTN9</accession>
<protein>
    <submittedName>
        <fullName evidence="1">Uncharacterized protein</fullName>
    </submittedName>
</protein>
<organism evidence="1 2">
    <name type="scientific">Armillaria ostoyae</name>
    <name type="common">Armillaria root rot fungus</name>
    <dbReference type="NCBI Taxonomy" id="47428"/>
    <lineage>
        <taxon>Eukaryota</taxon>
        <taxon>Fungi</taxon>
        <taxon>Dikarya</taxon>
        <taxon>Basidiomycota</taxon>
        <taxon>Agaricomycotina</taxon>
        <taxon>Agaricomycetes</taxon>
        <taxon>Agaricomycetidae</taxon>
        <taxon>Agaricales</taxon>
        <taxon>Marasmiineae</taxon>
        <taxon>Physalacriaceae</taxon>
        <taxon>Armillaria</taxon>
    </lineage>
</organism>